<dbReference type="GO" id="GO:0006289">
    <property type="term" value="P:nucleotide-excision repair"/>
    <property type="evidence" value="ECO:0007669"/>
    <property type="project" value="InterPro"/>
</dbReference>
<evidence type="ECO:0000313" key="3">
    <source>
        <dbReference type="Proteomes" id="UP001202479"/>
    </source>
</evidence>
<proteinExistence type="predicted"/>
<dbReference type="InterPro" id="IPR038765">
    <property type="entry name" value="Papain-like_cys_pep_sf"/>
</dbReference>
<dbReference type="InterPro" id="IPR018326">
    <property type="entry name" value="Rad4_beta-hairpin_dom1"/>
</dbReference>
<protein>
    <recommendedName>
        <fullName evidence="1">Rad4 beta-hairpin domain-containing protein</fullName>
    </recommendedName>
</protein>
<dbReference type="Gene3D" id="2.20.20.110">
    <property type="entry name" value="Rad4, beta-hairpin domain BHD1"/>
    <property type="match status" value="1"/>
</dbReference>
<reference evidence="2" key="1">
    <citation type="journal article" date="2022" name="DNA Res.">
        <title>Genome analysis of five recently described species of the CUG-Ser clade uncovers Candida theae as a new hybrid lineage with pathogenic potential in the Candida parapsilosis species complex.</title>
        <authorList>
            <person name="Mixao V."/>
            <person name="Del Olmo V."/>
            <person name="Hegedusova E."/>
            <person name="Saus E."/>
            <person name="Pryszcz L."/>
            <person name="Cillingova A."/>
            <person name="Nosek J."/>
            <person name="Gabaldon T."/>
        </authorList>
    </citation>
    <scope>NUCLEOTIDE SEQUENCE</scope>
    <source>
        <strain evidence="2">CBS 10844</strain>
    </source>
</reference>
<dbReference type="GO" id="GO:0003697">
    <property type="term" value="F:single-stranded DNA binding"/>
    <property type="evidence" value="ECO:0007669"/>
    <property type="project" value="TreeGrafter"/>
</dbReference>
<comment type="caution">
    <text evidence="2">The sequence shown here is derived from an EMBL/GenBank/DDBJ whole genome shotgun (WGS) entry which is preliminary data.</text>
</comment>
<dbReference type="Gene3D" id="3.90.260.10">
    <property type="entry name" value="Transglutaminase-like"/>
    <property type="match status" value="1"/>
</dbReference>
<dbReference type="GO" id="GO:0006298">
    <property type="term" value="P:mismatch repair"/>
    <property type="evidence" value="ECO:0007669"/>
    <property type="project" value="TreeGrafter"/>
</dbReference>
<dbReference type="InterPro" id="IPR004583">
    <property type="entry name" value="DNA_repair_Rad4"/>
</dbReference>
<dbReference type="AlphaFoldDB" id="A0AAI9WZ05"/>
<organism evidence="2 3">
    <name type="scientific">Candida oxycetoniae</name>
    <dbReference type="NCBI Taxonomy" id="497107"/>
    <lineage>
        <taxon>Eukaryota</taxon>
        <taxon>Fungi</taxon>
        <taxon>Dikarya</taxon>
        <taxon>Ascomycota</taxon>
        <taxon>Saccharomycotina</taxon>
        <taxon>Pichiomycetes</taxon>
        <taxon>Debaryomycetaceae</taxon>
        <taxon>Candida/Lodderomyces clade</taxon>
        <taxon>Candida</taxon>
    </lineage>
</organism>
<dbReference type="Proteomes" id="UP001202479">
    <property type="component" value="Unassembled WGS sequence"/>
</dbReference>
<evidence type="ECO:0000313" key="2">
    <source>
        <dbReference type="EMBL" id="KAI3405559.2"/>
    </source>
</evidence>
<dbReference type="GO" id="GO:0000111">
    <property type="term" value="C:nucleotide-excision repair factor 2 complex"/>
    <property type="evidence" value="ECO:0007669"/>
    <property type="project" value="TreeGrafter"/>
</dbReference>
<dbReference type="PANTHER" id="PTHR12135">
    <property type="entry name" value="DNA REPAIR PROTEIN XP-C / RAD4"/>
    <property type="match status" value="1"/>
</dbReference>
<dbReference type="GO" id="GO:0005737">
    <property type="term" value="C:cytoplasm"/>
    <property type="evidence" value="ECO:0007669"/>
    <property type="project" value="TreeGrafter"/>
</dbReference>
<dbReference type="Pfam" id="PF03835">
    <property type="entry name" value="Rad4"/>
    <property type="match status" value="1"/>
</dbReference>
<dbReference type="Pfam" id="PF10403">
    <property type="entry name" value="BHD_1"/>
    <property type="match status" value="1"/>
</dbReference>
<dbReference type="InterPro" id="IPR018325">
    <property type="entry name" value="Rad4/PNGase_transGLS-fold"/>
</dbReference>
<dbReference type="SMART" id="SM01030">
    <property type="entry name" value="BHD_1"/>
    <property type="match status" value="1"/>
</dbReference>
<dbReference type="RefSeq" id="XP_049181304.1">
    <property type="nucleotide sequence ID" value="XM_049322714.1"/>
</dbReference>
<dbReference type="PANTHER" id="PTHR12135:SF2">
    <property type="entry name" value="DNA REPAIR PROTEIN RAD34"/>
    <property type="match status" value="1"/>
</dbReference>
<gene>
    <name evidence="2" type="ORF">KGF56_001577</name>
</gene>
<feature type="domain" description="Rad4 beta-hairpin" evidence="1">
    <location>
        <begin position="449"/>
        <end position="507"/>
    </location>
</feature>
<dbReference type="EMBL" id="JAHUZD010000028">
    <property type="protein sequence ID" value="KAI3405559.2"/>
    <property type="molecule type" value="Genomic_DNA"/>
</dbReference>
<name>A0AAI9WZ05_9ASCO</name>
<accession>A0AAI9WZ05</accession>
<evidence type="ECO:0000259" key="1">
    <source>
        <dbReference type="SMART" id="SM01030"/>
    </source>
</evidence>
<dbReference type="GO" id="GO:0003684">
    <property type="term" value="F:damaged DNA binding"/>
    <property type="evidence" value="ECO:0007669"/>
    <property type="project" value="InterPro"/>
</dbReference>
<sequence>MGGLFLTEDCGDELQDELQQVKEPVLKKRKIKQFADRDFGAANSETKEFANKGLAAIDSDSDSDSFSDSDWENVVFQPVTPIQQEWHESFNITLRSDDDDEEERKKKKKLKELILQKRQRISLQNLSIVSYILNAQHRNKLLSHKKVLKTLKHLLPKQLIKYYRNFNRSTTATATAAAAATEREQDQDKLLIYILKYLIKWFRKNFKHDSNGLRVLGYLPKRGSSNGSAAKLEDYFVNNAKPITNANELCKIIKRFQHNRDTGAQLFTALLRSLGLEARLVYSVPLLSTGKPIKFQPKLNKDIIRVNKDNDLLYPYFWTELVNPLNQSEVIVIETQCFLEEERQLIRLNRFDGKIENSYTGQYYPAQSQLCQMSMHYVLALSNNNAIIDVSSRYMKDISYRWFGKLDLRTESGRLALLMQSVLRIMNKDKTYTRYDNLELDGLRALAMHNYIIPKTFSAMKKSPNFVTPSTLRYNEVITPGIEPVKRIKLDGNGRTKEPVYFKKYVMVGKSDKQWKFFGRSIKLEEVDKPIKLTKATPRTIYNKRVFNQNQIYNPELNDVRLAGLAAAQY</sequence>
<dbReference type="GO" id="GO:0071942">
    <property type="term" value="C:XPC complex"/>
    <property type="evidence" value="ECO:0007669"/>
    <property type="project" value="TreeGrafter"/>
</dbReference>
<dbReference type="InterPro" id="IPR036985">
    <property type="entry name" value="Transglutaminase-like_sf"/>
</dbReference>
<keyword evidence="3" id="KW-1185">Reference proteome</keyword>
<dbReference type="GeneID" id="73379194"/>
<dbReference type="SUPFAM" id="SSF54001">
    <property type="entry name" value="Cysteine proteinases"/>
    <property type="match status" value="1"/>
</dbReference>